<evidence type="ECO:0000256" key="1">
    <source>
        <dbReference type="ARBA" id="ARBA00007865"/>
    </source>
</evidence>
<protein>
    <recommendedName>
        <fullName evidence="4">Kynurenine formamidase</fullName>
    </recommendedName>
</protein>
<dbReference type="EMBL" id="BGPR01008643">
    <property type="protein sequence ID" value="GBN35110.1"/>
    <property type="molecule type" value="Genomic_DNA"/>
</dbReference>
<dbReference type="PANTHER" id="PTHR31118">
    <property type="entry name" value="CYCLASE-LIKE PROTEIN 2"/>
    <property type="match status" value="1"/>
</dbReference>
<dbReference type="InterPro" id="IPR037175">
    <property type="entry name" value="KFase_sf"/>
</dbReference>
<dbReference type="GO" id="GO:0004061">
    <property type="term" value="F:arylformamidase activity"/>
    <property type="evidence" value="ECO:0007669"/>
    <property type="project" value="InterPro"/>
</dbReference>
<evidence type="ECO:0000313" key="3">
    <source>
        <dbReference type="Proteomes" id="UP000499080"/>
    </source>
</evidence>
<sequence>MFIFLLLCSAVSAARLNQEMVDMTFAFDKATFNYPEVKKFEINGTQKQKRWFQFEDLTIGSYIDSPSLFFESGEIVDELSLSRLIAPVAVVDITPSVKLDPDVEATVEDFLYWEALTGQTLNETILLLKSGWRKKWNNQAAFLGMEGNEGTALHHPGLDPEAANWLVENRNVYGIGVETPHVDRGSSKTKEAQKMLLRHGIFTVQNIANLDKIPIYGATLHVIPMKLAKASSAPVRIIASYAVVLFDYIPAVGSDKRF</sequence>
<dbReference type="GO" id="GO:0019441">
    <property type="term" value="P:L-tryptophan catabolic process to kynurenine"/>
    <property type="evidence" value="ECO:0007669"/>
    <property type="project" value="InterPro"/>
</dbReference>
<dbReference type="OrthoDB" id="7108654at2759"/>
<comment type="similarity">
    <text evidence="1">Belongs to the Cyclase 1 superfamily.</text>
</comment>
<organism evidence="2 3">
    <name type="scientific">Araneus ventricosus</name>
    <name type="common">Orbweaver spider</name>
    <name type="synonym">Epeira ventricosa</name>
    <dbReference type="NCBI Taxonomy" id="182803"/>
    <lineage>
        <taxon>Eukaryota</taxon>
        <taxon>Metazoa</taxon>
        <taxon>Ecdysozoa</taxon>
        <taxon>Arthropoda</taxon>
        <taxon>Chelicerata</taxon>
        <taxon>Arachnida</taxon>
        <taxon>Araneae</taxon>
        <taxon>Araneomorphae</taxon>
        <taxon>Entelegynae</taxon>
        <taxon>Araneoidea</taxon>
        <taxon>Araneidae</taxon>
        <taxon>Araneus</taxon>
    </lineage>
</organism>
<dbReference type="Gene3D" id="3.50.30.50">
    <property type="entry name" value="Putative cyclase"/>
    <property type="match status" value="1"/>
</dbReference>
<evidence type="ECO:0008006" key="4">
    <source>
        <dbReference type="Google" id="ProtNLM"/>
    </source>
</evidence>
<gene>
    <name evidence="2" type="ORF">AVEN_161665_1</name>
</gene>
<accession>A0A4Y2N8Y2</accession>
<evidence type="ECO:0000313" key="2">
    <source>
        <dbReference type="EMBL" id="GBN35110.1"/>
    </source>
</evidence>
<dbReference type="AlphaFoldDB" id="A0A4Y2N8Y2"/>
<keyword evidence="3" id="KW-1185">Reference proteome</keyword>
<reference evidence="2 3" key="1">
    <citation type="journal article" date="2019" name="Sci. Rep.">
        <title>Orb-weaving spider Araneus ventricosus genome elucidates the spidroin gene catalogue.</title>
        <authorList>
            <person name="Kono N."/>
            <person name="Nakamura H."/>
            <person name="Ohtoshi R."/>
            <person name="Moran D.A.P."/>
            <person name="Shinohara A."/>
            <person name="Yoshida Y."/>
            <person name="Fujiwara M."/>
            <person name="Mori M."/>
            <person name="Tomita M."/>
            <person name="Arakawa K."/>
        </authorList>
    </citation>
    <scope>NUCLEOTIDE SEQUENCE [LARGE SCALE GENOMIC DNA]</scope>
</reference>
<dbReference type="Proteomes" id="UP000499080">
    <property type="component" value="Unassembled WGS sequence"/>
</dbReference>
<dbReference type="Pfam" id="PF04199">
    <property type="entry name" value="Cyclase"/>
    <property type="match status" value="1"/>
</dbReference>
<dbReference type="PANTHER" id="PTHR31118:SF12">
    <property type="entry name" value="CYCLASE-LIKE PROTEIN 2"/>
    <property type="match status" value="1"/>
</dbReference>
<proteinExistence type="inferred from homology"/>
<name>A0A4Y2N8Y2_ARAVE</name>
<comment type="caution">
    <text evidence="2">The sequence shown here is derived from an EMBL/GenBank/DDBJ whole genome shotgun (WGS) entry which is preliminary data.</text>
</comment>
<dbReference type="SUPFAM" id="SSF102198">
    <property type="entry name" value="Putative cyclase"/>
    <property type="match status" value="1"/>
</dbReference>
<dbReference type="InterPro" id="IPR007325">
    <property type="entry name" value="KFase/CYL"/>
</dbReference>